<organism evidence="3 4">
    <name type="scientific">Zingiber officinale</name>
    <name type="common">Ginger</name>
    <name type="synonym">Amomum zingiber</name>
    <dbReference type="NCBI Taxonomy" id="94328"/>
    <lineage>
        <taxon>Eukaryota</taxon>
        <taxon>Viridiplantae</taxon>
        <taxon>Streptophyta</taxon>
        <taxon>Embryophyta</taxon>
        <taxon>Tracheophyta</taxon>
        <taxon>Spermatophyta</taxon>
        <taxon>Magnoliopsida</taxon>
        <taxon>Liliopsida</taxon>
        <taxon>Zingiberales</taxon>
        <taxon>Zingiberaceae</taxon>
        <taxon>Zingiber</taxon>
    </lineage>
</organism>
<dbReference type="Pfam" id="PF02181">
    <property type="entry name" value="FH2"/>
    <property type="match status" value="1"/>
</dbReference>
<protein>
    <recommendedName>
        <fullName evidence="2">FH2 domain-containing protein</fullName>
    </recommendedName>
</protein>
<dbReference type="AlphaFoldDB" id="A0A8J5GDV9"/>
<keyword evidence="4" id="KW-1185">Reference proteome</keyword>
<gene>
    <name evidence="3" type="ORF">ZIOFF_036239</name>
</gene>
<accession>A0A8J5GDV9</accession>
<comment type="caution">
    <text evidence="3">The sequence shown here is derived from an EMBL/GenBank/DDBJ whole genome shotgun (WGS) entry which is preliminary data.</text>
</comment>
<proteinExistence type="inferred from homology"/>
<feature type="domain" description="FH2" evidence="2">
    <location>
        <begin position="187"/>
        <end position="273"/>
    </location>
</feature>
<reference evidence="3 4" key="1">
    <citation type="submission" date="2020-08" db="EMBL/GenBank/DDBJ databases">
        <title>Plant Genome Project.</title>
        <authorList>
            <person name="Zhang R.-G."/>
        </authorList>
    </citation>
    <scope>NUCLEOTIDE SEQUENCE [LARGE SCALE GENOMIC DNA]</scope>
    <source>
        <tissue evidence="3">Rhizome</tissue>
    </source>
</reference>
<dbReference type="PANTHER" id="PTHR45733:SF9">
    <property type="entry name" value="FORMIN-LIKE PROTEIN 12"/>
    <property type="match status" value="1"/>
</dbReference>
<dbReference type="Gene3D" id="1.20.58.2220">
    <property type="entry name" value="Formin, FH2 domain"/>
    <property type="match status" value="2"/>
</dbReference>
<dbReference type="PANTHER" id="PTHR45733">
    <property type="entry name" value="FORMIN-J"/>
    <property type="match status" value="1"/>
</dbReference>
<name>A0A8J5GDV9_ZINOF</name>
<dbReference type="InterPro" id="IPR015425">
    <property type="entry name" value="FH2_Formin"/>
</dbReference>
<comment type="similarity">
    <text evidence="1">Belongs to the formin-like family. Class-II subfamily.</text>
</comment>
<evidence type="ECO:0000313" key="4">
    <source>
        <dbReference type="Proteomes" id="UP000734854"/>
    </source>
</evidence>
<dbReference type="InterPro" id="IPR042201">
    <property type="entry name" value="FH2_Formin_sf"/>
</dbReference>
<dbReference type="SUPFAM" id="SSF101447">
    <property type="entry name" value="Formin homology 2 domain (FH2 domain)"/>
    <property type="match status" value="1"/>
</dbReference>
<evidence type="ECO:0000256" key="1">
    <source>
        <dbReference type="ARBA" id="ARBA00006468"/>
    </source>
</evidence>
<sequence length="435" mass="50156">MEEYHLLLQHLEGLEEYHLLPLRLEESHLHHHLEGLEESHLLLHPFEFFEELLLRQLLVVLGGLHLHHLSLEVILHLHQIPLVLRHLLQGHNLHERLHLKSLGRRKGTSYSSTSLWSELQKDADAQSAALLTLMYPNLKCSSAAVPRSSGSKSEKNKASAKSDKVHMVIHVFAKVYLMDNFLMAFHVHNLDKLKDIMKKILSLGNTLNQGTATGCAVGFRLDSLLKLTDTRATNIRITFMHYLWKVLAEKSTRLMDFHEDLIPLKSVAKEQQQILKGLEMELIASKHDGPVSETFCKGKNTDSLALYFGEDPMSCPFEQVVSTLLNFVRLFRRAHEMDCKQAELEKKKAPKEAEEKSKERCIYMILASKQSENLAQQMPRRLQTGLRLSYTNIMYTVFSSPFLREAVFWQYFGIQRGVIQTTLWFSLLRNFTRTV</sequence>
<evidence type="ECO:0000313" key="3">
    <source>
        <dbReference type="EMBL" id="KAG6503915.1"/>
    </source>
</evidence>
<dbReference type="EMBL" id="JACMSC010000010">
    <property type="protein sequence ID" value="KAG6503915.1"/>
    <property type="molecule type" value="Genomic_DNA"/>
</dbReference>
<dbReference type="InterPro" id="IPR051144">
    <property type="entry name" value="Formin_homology_domain"/>
</dbReference>
<dbReference type="Proteomes" id="UP000734854">
    <property type="component" value="Unassembled WGS sequence"/>
</dbReference>
<evidence type="ECO:0000259" key="2">
    <source>
        <dbReference type="Pfam" id="PF02181"/>
    </source>
</evidence>